<dbReference type="EC" id="2.4.1.266" evidence="7"/>
<feature type="domain" description="Glycosyltransferase 2-like" evidence="12">
    <location>
        <begin position="23"/>
        <end position="135"/>
    </location>
</feature>
<dbReference type="CDD" id="cd04179">
    <property type="entry name" value="DPM_DPG-synthase_like"/>
    <property type="match status" value="1"/>
</dbReference>
<dbReference type="EMBL" id="CP121208">
    <property type="protein sequence ID" value="WFM83326.1"/>
    <property type="molecule type" value="Genomic_DNA"/>
</dbReference>
<keyword evidence="5" id="KW-0808">Transferase</keyword>
<evidence type="ECO:0000256" key="5">
    <source>
        <dbReference type="ARBA" id="ARBA00022679"/>
    </source>
</evidence>
<evidence type="ECO:0000256" key="11">
    <source>
        <dbReference type="SAM" id="MobiDB-lite"/>
    </source>
</evidence>
<dbReference type="Gene3D" id="3.90.550.10">
    <property type="entry name" value="Spore Coat Polysaccharide Biosynthesis Protein SpsA, Chain A"/>
    <property type="match status" value="1"/>
</dbReference>
<sequence length="272" mass="28672">MFHKGGTVSEQSPEREAPIHVAVIIPAKDEAERIGATVRAARAIPGVDMVIVVDDGSSDDTQGVARAAGASAIRHSVNRGKAAAMETGASVVAMRDADGSIPRALLFIDADLGDSAIETAPLIEPVLNGKVDCTIAYLPPQEGAGGHGFVTGAGRKAIEKATGWVPRAPLSGQRCITREAFESVRPLAHGWGVEVGMTIDLLVGGFTVQEVPCNLRHRATANDLAGQLHRASQYKDVLRAVAVRKAKRQRVPADARGPKTQDCAPYNAFGRY</sequence>
<dbReference type="InterPro" id="IPR029044">
    <property type="entry name" value="Nucleotide-diphossugar_trans"/>
</dbReference>
<evidence type="ECO:0000259" key="12">
    <source>
        <dbReference type="Pfam" id="PF00535"/>
    </source>
</evidence>
<keyword evidence="14" id="KW-1185">Reference proteome</keyword>
<evidence type="ECO:0000256" key="6">
    <source>
        <dbReference type="ARBA" id="ARBA00022842"/>
    </source>
</evidence>
<protein>
    <recommendedName>
        <fullName evidence="8">Glucosyl-3-phosphoglycerate synthase</fullName>
        <ecNumber evidence="7">2.4.1.266</ecNumber>
    </recommendedName>
</protein>
<dbReference type="PANTHER" id="PTHR48090:SF10">
    <property type="entry name" value="GLUCOSYL-3-PHOSPHOGLYCERATE SYNTHASE"/>
    <property type="match status" value="1"/>
</dbReference>
<keyword evidence="4" id="KW-0328">Glycosyltransferase</keyword>
<comment type="cofactor">
    <cofactor evidence="1">
        <name>Mn(2+)</name>
        <dbReference type="ChEBI" id="CHEBI:29035"/>
    </cofactor>
</comment>
<dbReference type="Proteomes" id="UP001215216">
    <property type="component" value="Chromosome"/>
</dbReference>
<evidence type="ECO:0000256" key="3">
    <source>
        <dbReference type="ARBA" id="ARBA00006739"/>
    </source>
</evidence>
<dbReference type="InterPro" id="IPR050256">
    <property type="entry name" value="Glycosyltransferase_2"/>
</dbReference>
<comment type="catalytic activity">
    <reaction evidence="10">
        <text>an NDP-alpha-D-glucose + (2R)-3-phosphoglycerate = (2R)-2-O-(alpha-D-glucopyranosyl)-3-phospho-glycerate + a ribonucleoside 5'-diphosphate + H(+)</text>
        <dbReference type="Rhea" id="RHEA:47244"/>
        <dbReference type="ChEBI" id="CHEBI:15378"/>
        <dbReference type="ChEBI" id="CHEBI:57930"/>
        <dbReference type="ChEBI" id="CHEBI:58272"/>
        <dbReference type="ChEBI" id="CHEBI:62600"/>
        <dbReference type="ChEBI" id="CHEBI:76533"/>
        <dbReference type="EC" id="2.4.1.266"/>
    </reaction>
    <physiologicalReaction direction="left-to-right" evidence="10">
        <dbReference type="Rhea" id="RHEA:47245"/>
    </physiologicalReaction>
</comment>
<comment type="similarity">
    <text evidence="3">Belongs to the glycosyltransferase 2 family.</text>
</comment>
<name>A0ABY8G1G3_9ACTO</name>
<evidence type="ECO:0000256" key="7">
    <source>
        <dbReference type="ARBA" id="ARBA00039022"/>
    </source>
</evidence>
<evidence type="ECO:0000313" key="13">
    <source>
        <dbReference type="EMBL" id="WFM83326.1"/>
    </source>
</evidence>
<evidence type="ECO:0000313" key="14">
    <source>
        <dbReference type="Proteomes" id="UP001215216"/>
    </source>
</evidence>
<evidence type="ECO:0000256" key="10">
    <source>
        <dbReference type="ARBA" id="ARBA00048997"/>
    </source>
</evidence>
<comment type="catalytic activity">
    <reaction evidence="9">
        <text>(2R)-3-phosphoglycerate + UDP-alpha-D-glucose = (2R)-2-O-(alpha-D-glucopyranosyl)-3-phospho-glycerate + UDP + H(+)</text>
        <dbReference type="Rhea" id="RHEA:31319"/>
        <dbReference type="ChEBI" id="CHEBI:15378"/>
        <dbReference type="ChEBI" id="CHEBI:58223"/>
        <dbReference type="ChEBI" id="CHEBI:58272"/>
        <dbReference type="ChEBI" id="CHEBI:58885"/>
        <dbReference type="ChEBI" id="CHEBI:62600"/>
        <dbReference type="EC" id="2.4.1.266"/>
    </reaction>
    <physiologicalReaction direction="left-to-right" evidence="9">
        <dbReference type="Rhea" id="RHEA:31320"/>
    </physiologicalReaction>
</comment>
<dbReference type="SUPFAM" id="SSF53448">
    <property type="entry name" value="Nucleotide-diphospho-sugar transferases"/>
    <property type="match status" value="1"/>
</dbReference>
<dbReference type="PANTHER" id="PTHR48090">
    <property type="entry name" value="UNDECAPRENYL-PHOSPHATE 4-DEOXY-4-FORMAMIDO-L-ARABINOSE TRANSFERASE-RELATED"/>
    <property type="match status" value="1"/>
</dbReference>
<keyword evidence="6" id="KW-0460">Magnesium</keyword>
<feature type="region of interest" description="Disordered" evidence="11">
    <location>
        <begin position="249"/>
        <end position="272"/>
    </location>
</feature>
<dbReference type="InterPro" id="IPR001173">
    <property type="entry name" value="Glyco_trans_2-like"/>
</dbReference>
<evidence type="ECO:0000256" key="9">
    <source>
        <dbReference type="ARBA" id="ARBA00048689"/>
    </source>
</evidence>
<evidence type="ECO:0000256" key="1">
    <source>
        <dbReference type="ARBA" id="ARBA00001936"/>
    </source>
</evidence>
<evidence type="ECO:0000256" key="2">
    <source>
        <dbReference type="ARBA" id="ARBA00001946"/>
    </source>
</evidence>
<organism evidence="13 14">
    <name type="scientific">Arcanobacterium canis</name>
    <dbReference type="NCBI Taxonomy" id="999183"/>
    <lineage>
        <taxon>Bacteria</taxon>
        <taxon>Bacillati</taxon>
        <taxon>Actinomycetota</taxon>
        <taxon>Actinomycetes</taxon>
        <taxon>Actinomycetales</taxon>
        <taxon>Actinomycetaceae</taxon>
        <taxon>Arcanobacterium</taxon>
    </lineage>
</organism>
<evidence type="ECO:0000256" key="8">
    <source>
        <dbReference type="ARBA" id="ARBA00040894"/>
    </source>
</evidence>
<gene>
    <name evidence="13" type="ORF">P7079_08035</name>
</gene>
<proteinExistence type="inferred from homology"/>
<evidence type="ECO:0000256" key="4">
    <source>
        <dbReference type="ARBA" id="ARBA00022676"/>
    </source>
</evidence>
<dbReference type="Pfam" id="PF00535">
    <property type="entry name" value="Glycos_transf_2"/>
    <property type="match status" value="1"/>
</dbReference>
<reference evidence="13 14" key="1">
    <citation type="submission" date="2023-03" db="EMBL/GenBank/DDBJ databases">
        <title>Complete genome of Arcanobacterium canis strain DSM 25104 isolated in 2010 from a canine otitis externa in Germany.</title>
        <authorList>
            <person name="Borowiak M."/>
            <person name="Kreitlow A."/>
            <person name="Malorny B."/>
            <person name="Laemmler C."/>
            <person name="Prenger-Berninghoff E."/>
            <person name="Ploetz M."/>
            <person name="Abdulmawjood A."/>
        </authorList>
    </citation>
    <scope>NUCLEOTIDE SEQUENCE [LARGE SCALE GENOMIC DNA]</scope>
    <source>
        <strain evidence="13 14">DSM 25104</strain>
    </source>
</reference>
<comment type="cofactor">
    <cofactor evidence="2">
        <name>Mg(2+)</name>
        <dbReference type="ChEBI" id="CHEBI:18420"/>
    </cofactor>
</comment>
<accession>A0ABY8G1G3</accession>